<keyword evidence="1" id="KW-0051">Antiviral defense</keyword>
<dbReference type="Gene3D" id="3.30.70.2660">
    <property type="match status" value="1"/>
</dbReference>
<dbReference type="InterPro" id="IPR013422">
    <property type="entry name" value="CRISPR-assoc_prot_Cas5_N"/>
</dbReference>
<dbReference type="Proteomes" id="UP001501585">
    <property type="component" value="Unassembled WGS sequence"/>
</dbReference>
<evidence type="ECO:0000256" key="1">
    <source>
        <dbReference type="ARBA" id="ARBA00023118"/>
    </source>
</evidence>
<dbReference type="Pfam" id="PF09704">
    <property type="entry name" value="Cas_Cas5d"/>
    <property type="match status" value="1"/>
</dbReference>
<dbReference type="InterPro" id="IPR010147">
    <property type="entry name" value="CRISPR-assoc_prot_CasD"/>
</dbReference>
<organism evidence="3 4">
    <name type="scientific">Nocardiopsis rhodophaea</name>
    <dbReference type="NCBI Taxonomy" id="280238"/>
    <lineage>
        <taxon>Bacteria</taxon>
        <taxon>Bacillati</taxon>
        <taxon>Actinomycetota</taxon>
        <taxon>Actinomycetes</taxon>
        <taxon>Streptosporangiales</taxon>
        <taxon>Nocardiopsidaceae</taxon>
        <taxon>Nocardiopsis</taxon>
    </lineage>
</organism>
<dbReference type="RefSeq" id="WP_344164565.1">
    <property type="nucleotide sequence ID" value="NZ_BAAAPC010000019.1"/>
</dbReference>
<name>A0ABN2THR8_9ACTN</name>
<dbReference type="NCBIfam" id="TIGR02593">
    <property type="entry name" value="CRISPR_cas5"/>
    <property type="match status" value="1"/>
</dbReference>
<sequence>MSEEQSTLLLRLAGPLQSWGASSEFNRRDTQPRPTKSGVVGLLAAAHGRPRDADISDLAGLKLAVRVDHAGSLLRDYHTASDYRGNPLLSAQVNAKGIQKATSPAKPTYVTQRYYLQDAVFVAAVQGPVGLLDTLAHAIRNPAFPLALGRRSCVPSKPVYLASPSDLNPHQGLEETLRAVPWQAGEHARDAYRHRARHPEVVDLSVTIDDETGEDTADDVPTSFAPGARARTARQIRHTWISVPTGLTAPHDRQTSAVGHTQDDNHDPFALLGW</sequence>
<dbReference type="InterPro" id="IPR021124">
    <property type="entry name" value="CRISPR-assoc_prot_Cas5"/>
</dbReference>
<dbReference type="EMBL" id="BAAAPC010000019">
    <property type="protein sequence ID" value="GAA2009302.1"/>
    <property type="molecule type" value="Genomic_DNA"/>
</dbReference>
<accession>A0ABN2THR8</accession>
<gene>
    <name evidence="3" type="primary">cas5e_3</name>
    <name evidence="3" type="ORF">GCM10009799_41440</name>
</gene>
<protein>
    <submittedName>
        <fullName evidence="3">Type I-E CRISPR-associated protein Cas5/CasD</fullName>
    </submittedName>
</protein>
<evidence type="ECO:0000256" key="2">
    <source>
        <dbReference type="SAM" id="MobiDB-lite"/>
    </source>
</evidence>
<evidence type="ECO:0000313" key="3">
    <source>
        <dbReference type="EMBL" id="GAA2009302.1"/>
    </source>
</evidence>
<dbReference type="NCBIfam" id="TIGR01868">
    <property type="entry name" value="casD_Cas5e"/>
    <property type="match status" value="1"/>
</dbReference>
<keyword evidence="4" id="KW-1185">Reference proteome</keyword>
<feature type="region of interest" description="Disordered" evidence="2">
    <location>
        <begin position="246"/>
        <end position="274"/>
    </location>
</feature>
<dbReference type="CDD" id="cd09756">
    <property type="entry name" value="Cas5_I-E"/>
    <property type="match status" value="1"/>
</dbReference>
<reference evidence="3 4" key="1">
    <citation type="journal article" date="2019" name="Int. J. Syst. Evol. Microbiol.">
        <title>The Global Catalogue of Microorganisms (GCM) 10K type strain sequencing project: providing services to taxonomists for standard genome sequencing and annotation.</title>
        <authorList>
            <consortium name="The Broad Institute Genomics Platform"/>
            <consortium name="The Broad Institute Genome Sequencing Center for Infectious Disease"/>
            <person name="Wu L."/>
            <person name="Ma J."/>
        </authorList>
    </citation>
    <scope>NUCLEOTIDE SEQUENCE [LARGE SCALE GENOMIC DNA]</scope>
    <source>
        <strain evidence="3 4">JCM 15313</strain>
    </source>
</reference>
<comment type="caution">
    <text evidence="3">The sequence shown here is derived from an EMBL/GenBank/DDBJ whole genome shotgun (WGS) entry which is preliminary data.</text>
</comment>
<proteinExistence type="predicted"/>
<evidence type="ECO:0000313" key="4">
    <source>
        <dbReference type="Proteomes" id="UP001501585"/>
    </source>
</evidence>